<dbReference type="EMBL" id="LNQE01000010">
    <property type="protein sequence ID" value="KUG30015.1"/>
    <property type="molecule type" value="Genomic_DNA"/>
</dbReference>
<dbReference type="CDD" id="cd09756">
    <property type="entry name" value="Cas5_I-E"/>
    <property type="match status" value="1"/>
</dbReference>
<protein>
    <submittedName>
        <fullName evidence="1">Crispr-associated protein, cas5e family</fullName>
    </submittedName>
</protein>
<gene>
    <name evidence="1" type="ORF">ASZ90_000081</name>
</gene>
<accession>A0A0W8GA56</accession>
<dbReference type="GO" id="GO:0003723">
    <property type="term" value="F:RNA binding"/>
    <property type="evidence" value="ECO:0007669"/>
    <property type="project" value="InterPro"/>
</dbReference>
<sequence>MRDYLTFHVYGPLCAFGGIAVGVMRGCESGPTKSAVIGLAAGAMGIRRSEEQMHRAMAEGLGLALRIDAEGEPLRDFHTVQTVKPARNAAPATRAQALQCNTKDTPLVSLRDYLCDAAFTVCLWRRGDSAPQLAELAHALERPVFVPYLGRKSCPPGQLFEPRVAPHEDFLAALTARPPRRDFFAAMAKAGEHVRCFWEDETGQGPHQIEVRRDVPVVRTDPRRFAQREEKRGHVIMP</sequence>
<dbReference type="InterPro" id="IPR021124">
    <property type="entry name" value="CRISPR-assoc_prot_Cas5"/>
</dbReference>
<dbReference type="GO" id="GO:0043571">
    <property type="term" value="P:maintenance of CRISPR repeat elements"/>
    <property type="evidence" value="ECO:0007669"/>
    <property type="project" value="InterPro"/>
</dbReference>
<dbReference type="GO" id="GO:0051607">
    <property type="term" value="P:defense response to virus"/>
    <property type="evidence" value="ECO:0007669"/>
    <property type="project" value="InterPro"/>
</dbReference>
<dbReference type="AlphaFoldDB" id="A0A0W8GA56"/>
<dbReference type="NCBIfam" id="TIGR01868">
    <property type="entry name" value="casD_Cas5e"/>
    <property type="match status" value="1"/>
</dbReference>
<comment type="caution">
    <text evidence="1">The sequence shown here is derived from an EMBL/GenBank/DDBJ whole genome shotgun (WGS) entry which is preliminary data.</text>
</comment>
<evidence type="ECO:0000313" key="1">
    <source>
        <dbReference type="EMBL" id="KUG30015.1"/>
    </source>
</evidence>
<name>A0A0W8GA56_9ZZZZ</name>
<dbReference type="Gene3D" id="3.30.70.2660">
    <property type="match status" value="1"/>
</dbReference>
<dbReference type="Pfam" id="PF09704">
    <property type="entry name" value="Cas_Cas5d"/>
    <property type="match status" value="1"/>
</dbReference>
<organism evidence="1">
    <name type="scientific">hydrocarbon metagenome</name>
    <dbReference type="NCBI Taxonomy" id="938273"/>
    <lineage>
        <taxon>unclassified sequences</taxon>
        <taxon>metagenomes</taxon>
        <taxon>ecological metagenomes</taxon>
    </lineage>
</organism>
<reference evidence="1" key="1">
    <citation type="journal article" date="2015" name="Proc. Natl. Acad. Sci. U.S.A.">
        <title>Networks of energetic and metabolic interactions define dynamics in microbial communities.</title>
        <authorList>
            <person name="Embree M."/>
            <person name="Liu J.K."/>
            <person name="Al-Bassam M.M."/>
            <person name="Zengler K."/>
        </authorList>
    </citation>
    <scope>NUCLEOTIDE SEQUENCE</scope>
</reference>
<proteinExistence type="predicted"/>
<dbReference type="InterPro" id="IPR010147">
    <property type="entry name" value="CRISPR-assoc_prot_CasD"/>
</dbReference>